<keyword evidence="4 8" id="KW-0812">Transmembrane</keyword>
<keyword evidence="5" id="KW-0677">Repeat</keyword>
<evidence type="ECO:0000256" key="4">
    <source>
        <dbReference type="ARBA" id="ARBA00022692"/>
    </source>
</evidence>
<reference evidence="10" key="1">
    <citation type="submission" date="2021-01" db="EMBL/GenBank/DDBJ databases">
        <authorList>
            <person name="Corre E."/>
            <person name="Pelletier E."/>
            <person name="Niang G."/>
            <person name="Scheremetjew M."/>
            <person name="Finn R."/>
            <person name="Kale V."/>
            <person name="Holt S."/>
            <person name="Cochrane G."/>
            <person name="Meng A."/>
            <person name="Brown T."/>
            <person name="Cohen L."/>
        </authorList>
    </citation>
    <scope>NUCLEOTIDE SEQUENCE</scope>
    <source>
        <strain evidence="10">CCCM811</strain>
    </source>
</reference>
<name>A0A6U2YNA2_9EUKA</name>
<dbReference type="PROSITE" id="PS50920">
    <property type="entry name" value="SOLCAR"/>
    <property type="match status" value="3"/>
</dbReference>
<feature type="repeat" description="Solcar" evidence="8">
    <location>
        <begin position="220"/>
        <end position="312"/>
    </location>
</feature>
<evidence type="ECO:0000256" key="2">
    <source>
        <dbReference type="ARBA" id="ARBA00006375"/>
    </source>
</evidence>
<dbReference type="Pfam" id="PF00153">
    <property type="entry name" value="Mito_carr"/>
    <property type="match status" value="3"/>
</dbReference>
<dbReference type="Gene3D" id="1.50.40.10">
    <property type="entry name" value="Mitochondrial carrier domain"/>
    <property type="match status" value="1"/>
</dbReference>
<keyword evidence="6" id="KW-1133">Transmembrane helix</keyword>
<comment type="subcellular location">
    <subcellularLocation>
        <location evidence="1">Membrane</location>
        <topology evidence="1">Multi-pass membrane protein</topology>
    </subcellularLocation>
</comment>
<evidence type="ECO:0000256" key="9">
    <source>
        <dbReference type="RuleBase" id="RU000488"/>
    </source>
</evidence>
<feature type="repeat" description="Solcar" evidence="8">
    <location>
        <begin position="16"/>
        <end position="105"/>
    </location>
</feature>
<protein>
    <recommendedName>
        <fullName evidence="11">Mitochondrial carrier protein</fullName>
    </recommendedName>
</protein>
<evidence type="ECO:0000256" key="8">
    <source>
        <dbReference type="PROSITE-ProRule" id="PRU00282"/>
    </source>
</evidence>
<proteinExistence type="inferred from homology"/>
<evidence type="ECO:0008006" key="11">
    <source>
        <dbReference type="Google" id="ProtNLM"/>
    </source>
</evidence>
<accession>A0A6U2YNA2</accession>
<dbReference type="InterPro" id="IPR023395">
    <property type="entry name" value="MCP_dom_sf"/>
</dbReference>
<evidence type="ECO:0000256" key="1">
    <source>
        <dbReference type="ARBA" id="ARBA00004141"/>
    </source>
</evidence>
<dbReference type="InterPro" id="IPR018108">
    <property type="entry name" value="MCP_transmembrane"/>
</dbReference>
<keyword evidence="7 8" id="KW-0472">Membrane</keyword>
<dbReference type="PANTHER" id="PTHR45618">
    <property type="entry name" value="MITOCHONDRIAL DICARBOXYLATE CARRIER-RELATED"/>
    <property type="match status" value="1"/>
</dbReference>
<evidence type="ECO:0000256" key="7">
    <source>
        <dbReference type="ARBA" id="ARBA00023136"/>
    </source>
</evidence>
<dbReference type="GO" id="GO:0016020">
    <property type="term" value="C:membrane"/>
    <property type="evidence" value="ECO:0007669"/>
    <property type="project" value="UniProtKB-SubCell"/>
</dbReference>
<sequence length="321" mass="35053">MQANTFRSPKIPSVSSSRLHNFAFAGLAPSLSIVITSPVDVVKARMQTTGESGSKNCEVCMFRVLRNIIRVEGISGLYRGLGISMVREASLNVLRLGLYDPIMARMHPGYKDMKSSKETGLPPLYKRLICGSICGIIGSLFANPTELIKCRLQCAGATASGHSYRYGGAFDAFRKIIKSEGVLGLWNGAGVFAMRNALGSAANLSTFSALKEYALHYHEDSIMVDTLSGLGSGFITSCVMCPLDMIKTRMQNQPIDPVTGRGKLYRSADHAILKIVRNEGVLALWKGFSSLFVRTGPHYVLTFTIYGLLQRWTTNSTFSDV</sequence>
<organism evidence="10">
    <name type="scientific">Lotharella globosa</name>
    <dbReference type="NCBI Taxonomy" id="91324"/>
    <lineage>
        <taxon>Eukaryota</taxon>
        <taxon>Sar</taxon>
        <taxon>Rhizaria</taxon>
        <taxon>Cercozoa</taxon>
        <taxon>Chlorarachniophyceae</taxon>
        <taxon>Lotharella</taxon>
    </lineage>
</organism>
<gene>
    <name evidence="10" type="ORF">LGLO00237_LOCUS22344</name>
</gene>
<dbReference type="SUPFAM" id="SSF103506">
    <property type="entry name" value="Mitochondrial carrier"/>
    <property type="match status" value="1"/>
</dbReference>
<keyword evidence="3 9" id="KW-0813">Transport</keyword>
<comment type="similarity">
    <text evidence="2 9">Belongs to the mitochondrial carrier (TC 2.A.29) family.</text>
</comment>
<dbReference type="InterPro" id="IPR050391">
    <property type="entry name" value="Mito_Metabolite_Transporter"/>
</dbReference>
<evidence type="ECO:0000313" key="10">
    <source>
        <dbReference type="EMBL" id="CAE0670704.1"/>
    </source>
</evidence>
<evidence type="ECO:0000256" key="3">
    <source>
        <dbReference type="ARBA" id="ARBA00022448"/>
    </source>
</evidence>
<dbReference type="EMBL" id="HBIV01031335">
    <property type="protein sequence ID" value="CAE0670704.1"/>
    <property type="molecule type" value="Transcribed_RNA"/>
</dbReference>
<evidence type="ECO:0000256" key="5">
    <source>
        <dbReference type="ARBA" id="ARBA00022737"/>
    </source>
</evidence>
<evidence type="ECO:0000256" key="6">
    <source>
        <dbReference type="ARBA" id="ARBA00022989"/>
    </source>
</evidence>
<dbReference type="AlphaFoldDB" id="A0A6U2YNA2"/>
<feature type="repeat" description="Solcar" evidence="8">
    <location>
        <begin position="122"/>
        <end position="213"/>
    </location>
</feature>